<evidence type="ECO:0000313" key="1">
    <source>
        <dbReference type="EMBL" id="KAA3482706.1"/>
    </source>
</evidence>
<proteinExistence type="predicted"/>
<organism evidence="1 2">
    <name type="scientific">Gossypium australe</name>
    <dbReference type="NCBI Taxonomy" id="47621"/>
    <lineage>
        <taxon>Eukaryota</taxon>
        <taxon>Viridiplantae</taxon>
        <taxon>Streptophyta</taxon>
        <taxon>Embryophyta</taxon>
        <taxon>Tracheophyta</taxon>
        <taxon>Spermatophyta</taxon>
        <taxon>Magnoliopsida</taxon>
        <taxon>eudicotyledons</taxon>
        <taxon>Gunneridae</taxon>
        <taxon>Pentapetalae</taxon>
        <taxon>rosids</taxon>
        <taxon>malvids</taxon>
        <taxon>Malvales</taxon>
        <taxon>Malvaceae</taxon>
        <taxon>Malvoideae</taxon>
        <taxon>Gossypium</taxon>
    </lineage>
</organism>
<reference evidence="2" key="1">
    <citation type="journal article" date="2019" name="Plant Biotechnol. J.">
        <title>Genome sequencing of the Australian wild diploid species Gossypium australe highlights disease resistance and delayed gland morphogenesis.</title>
        <authorList>
            <person name="Cai Y."/>
            <person name="Cai X."/>
            <person name="Wang Q."/>
            <person name="Wang P."/>
            <person name="Zhang Y."/>
            <person name="Cai C."/>
            <person name="Xu Y."/>
            <person name="Wang K."/>
            <person name="Zhou Z."/>
            <person name="Wang C."/>
            <person name="Geng S."/>
            <person name="Li B."/>
            <person name="Dong Q."/>
            <person name="Hou Y."/>
            <person name="Wang H."/>
            <person name="Ai P."/>
            <person name="Liu Z."/>
            <person name="Yi F."/>
            <person name="Sun M."/>
            <person name="An G."/>
            <person name="Cheng J."/>
            <person name="Zhang Y."/>
            <person name="Shi Q."/>
            <person name="Xie Y."/>
            <person name="Shi X."/>
            <person name="Chang Y."/>
            <person name="Huang F."/>
            <person name="Chen Y."/>
            <person name="Hong S."/>
            <person name="Mi L."/>
            <person name="Sun Q."/>
            <person name="Zhang L."/>
            <person name="Zhou B."/>
            <person name="Peng R."/>
            <person name="Zhang X."/>
            <person name="Liu F."/>
        </authorList>
    </citation>
    <scope>NUCLEOTIDE SEQUENCE [LARGE SCALE GENOMIC DNA]</scope>
    <source>
        <strain evidence="2">cv. PA1801</strain>
    </source>
</reference>
<gene>
    <name evidence="1" type="ORF">EPI10_004930</name>
</gene>
<keyword evidence="2" id="KW-1185">Reference proteome</keyword>
<dbReference type="AlphaFoldDB" id="A0A5B6WNA7"/>
<dbReference type="Proteomes" id="UP000325315">
    <property type="component" value="Unassembled WGS sequence"/>
</dbReference>
<comment type="caution">
    <text evidence="1">The sequence shown here is derived from an EMBL/GenBank/DDBJ whole genome shotgun (WGS) entry which is preliminary data.</text>
</comment>
<dbReference type="InterPro" id="IPR009000">
    <property type="entry name" value="Transl_B-barrel_sf"/>
</dbReference>
<dbReference type="SUPFAM" id="SSF50447">
    <property type="entry name" value="Translation proteins"/>
    <property type="match status" value="1"/>
</dbReference>
<accession>A0A5B6WNA7</accession>
<protein>
    <submittedName>
        <fullName evidence="1">Uncharacterized protein</fullName>
    </submittedName>
</protein>
<name>A0A5B6WNA7_9ROSI</name>
<dbReference type="EMBL" id="SMMG02000002">
    <property type="protein sequence ID" value="KAA3482706.1"/>
    <property type="molecule type" value="Genomic_DNA"/>
</dbReference>
<sequence>MGNISPFEARWVFKGKKMPGRMGAKTRTSHILPKSSLLTSSPLPAHLSLIGVLWLSPALSSTPLQA</sequence>
<evidence type="ECO:0000313" key="2">
    <source>
        <dbReference type="Proteomes" id="UP000325315"/>
    </source>
</evidence>